<dbReference type="EMBL" id="JACHIO010000007">
    <property type="protein sequence ID" value="MBB5063710.1"/>
    <property type="molecule type" value="Genomic_DNA"/>
</dbReference>
<keyword evidence="3" id="KW-0804">Transcription</keyword>
<keyword evidence="1" id="KW-0805">Transcription regulation</keyword>
<dbReference type="Pfam" id="PF12802">
    <property type="entry name" value="MarR_2"/>
    <property type="match status" value="1"/>
</dbReference>
<feature type="domain" description="HTH marR-type" evidence="4">
    <location>
        <begin position="8"/>
        <end position="139"/>
    </location>
</feature>
<dbReference type="Gene3D" id="1.10.10.10">
    <property type="entry name" value="Winged helix-like DNA-binding domain superfamily/Winged helix DNA-binding domain"/>
    <property type="match status" value="1"/>
</dbReference>
<evidence type="ECO:0000256" key="2">
    <source>
        <dbReference type="ARBA" id="ARBA00023125"/>
    </source>
</evidence>
<gene>
    <name evidence="5" type="ORF">HDF15_002055</name>
</gene>
<sequence length="150" mass="16318">MPLHPGDPGCICYRLRQTARLISRTYDHFLAPVGISIGQFGILATLAAMQGSSISELADVLQMERTTLTRNLLPLKKLGYIEIEEGDDKRAKSLCLTRAGEKTLSDARPLWHAAQQSVEQQLGKAEVQSLSKTLDGAMDRLSASAVKAVP</sequence>
<dbReference type="InterPro" id="IPR036390">
    <property type="entry name" value="WH_DNA-bd_sf"/>
</dbReference>
<evidence type="ECO:0000256" key="3">
    <source>
        <dbReference type="ARBA" id="ARBA00023163"/>
    </source>
</evidence>
<dbReference type="PROSITE" id="PS50995">
    <property type="entry name" value="HTH_MARR_2"/>
    <property type="match status" value="1"/>
</dbReference>
<dbReference type="SUPFAM" id="SSF46785">
    <property type="entry name" value="Winged helix' DNA-binding domain"/>
    <property type="match status" value="1"/>
</dbReference>
<dbReference type="InterPro" id="IPR036388">
    <property type="entry name" value="WH-like_DNA-bd_sf"/>
</dbReference>
<dbReference type="RefSeq" id="WP_184255083.1">
    <property type="nucleotide sequence ID" value="NZ_JACHIO010000007.1"/>
</dbReference>
<dbReference type="GO" id="GO:0003677">
    <property type="term" value="F:DNA binding"/>
    <property type="evidence" value="ECO:0007669"/>
    <property type="project" value="UniProtKB-KW"/>
</dbReference>
<dbReference type="PANTHER" id="PTHR42756:SF1">
    <property type="entry name" value="TRANSCRIPTIONAL REPRESSOR OF EMRAB OPERON"/>
    <property type="match status" value="1"/>
</dbReference>
<protein>
    <submittedName>
        <fullName evidence="5">DNA-binding MarR family transcriptional regulator</fullName>
    </submittedName>
</protein>
<reference evidence="5 6" key="1">
    <citation type="submission" date="2020-08" db="EMBL/GenBank/DDBJ databases">
        <title>Genomic Encyclopedia of Type Strains, Phase IV (KMG-V): Genome sequencing to study the core and pangenomes of soil and plant-associated prokaryotes.</title>
        <authorList>
            <person name="Whitman W."/>
        </authorList>
    </citation>
    <scope>NUCLEOTIDE SEQUENCE [LARGE SCALE GENOMIC DNA]</scope>
    <source>
        <strain evidence="5 6">X5P3</strain>
    </source>
</reference>
<comment type="caution">
    <text evidence="5">The sequence shown here is derived from an EMBL/GenBank/DDBJ whole genome shotgun (WGS) entry which is preliminary data.</text>
</comment>
<evidence type="ECO:0000256" key="1">
    <source>
        <dbReference type="ARBA" id="ARBA00023015"/>
    </source>
</evidence>
<dbReference type="AlphaFoldDB" id="A0A7W8EAP3"/>
<organism evidence="5 6">
    <name type="scientific">Granulicella mallensis</name>
    <dbReference type="NCBI Taxonomy" id="940614"/>
    <lineage>
        <taxon>Bacteria</taxon>
        <taxon>Pseudomonadati</taxon>
        <taxon>Acidobacteriota</taxon>
        <taxon>Terriglobia</taxon>
        <taxon>Terriglobales</taxon>
        <taxon>Acidobacteriaceae</taxon>
        <taxon>Granulicella</taxon>
    </lineage>
</organism>
<proteinExistence type="predicted"/>
<dbReference type="SMART" id="SM00347">
    <property type="entry name" value="HTH_MARR"/>
    <property type="match status" value="1"/>
</dbReference>
<dbReference type="GO" id="GO:0003700">
    <property type="term" value="F:DNA-binding transcription factor activity"/>
    <property type="evidence" value="ECO:0007669"/>
    <property type="project" value="InterPro"/>
</dbReference>
<name>A0A7W8EAP3_9BACT</name>
<evidence type="ECO:0000313" key="5">
    <source>
        <dbReference type="EMBL" id="MBB5063710.1"/>
    </source>
</evidence>
<dbReference type="InterPro" id="IPR000835">
    <property type="entry name" value="HTH_MarR-typ"/>
</dbReference>
<evidence type="ECO:0000313" key="6">
    <source>
        <dbReference type="Proteomes" id="UP000584867"/>
    </source>
</evidence>
<accession>A0A7W8EAP3</accession>
<dbReference type="Proteomes" id="UP000584867">
    <property type="component" value="Unassembled WGS sequence"/>
</dbReference>
<keyword evidence="2 5" id="KW-0238">DNA-binding</keyword>
<evidence type="ECO:0000259" key="4">
    <source>
        <dbReference type="PROSITE" id="PS50995"/>
    </source>
</evidence>
<dbReference type="PANTHER" id="PTHR42756">
    <property type="entry name" value="TRANSCRIPTIONAL REGULATOR, MARR"/>
    <property type="match status" value="1"/>
</dbReference>
<dbReference type="PRINTS" id="PR00598">
    <property type="entry name" value="HTHMARR"/>
</dbReference>